<evidence type="ECO:0000256" key="2">
    <source>
        <dbReference type="ARBA" id="ARBA00008186"/>
    </source>
</evidence>
<name>A0A0K0E3I9_STRER</name>
<comment type="function">
    <text evidence="6">Component of the Mediator complex, a coactivator involved in the regulated transcription of nearly all RNA polymerase II-dependent genes. Mediator functions as a bridge to convey information from gene-specific regulatory proteins to the basal RNA polymerase II transcription machinery. Mediator is recruited to promoters by direct interactions with regulatory proteins and serves as a scaffold for the assembly of a functional pre-initiation complex with RNA polymerase II and the general transcription factors.</text>
</comment>
<dbReference type="InterPro" id="IPR019404">
    <property type="entry name" value="Mediator_Med11"/>
</dbReference>
<evidence type="ECO:0000256" key="4">
    <source>
        <dbReference type="ARBA" id="ARBA00023242"/>
    </source>
</evidence>
<evidence type="ECO:0000256" key="3">
    <source>
        <dbReference type="ARBA" id="ARBA00019621"/>
    </source>
</evidence>
<dbReference type="GO" id="GO:0006357">
    <property type="term" value="P:regulation of transcription by RNA polymerase II"/>
    <property type="evidence" value="ECO:0007669"/>
    <property type="project" value="InterPro"/>
</dbReference>
<comment type="similarity">
    <text evidence="2 6">Belongs to the Mediator complex subunit 11 family.</text>
</comment>
<dbReference type="Gene3D" id="1.10.287.3490">
    <property type="match status" value="1"/>
</dbReference>
<dbReference type="Pfam" id="PF10280">
    <property type="entry name" value="Med11"/>
    <property type="match status" value="1"/>
</dbReference>
<keyword evidence="6" id="KW-0010">Activator</keyword>
<dbReference type="GO" id="GO:0003712">
    <property type="term" value="F:transcription coregulator activity"/>
    <property type="evidence" value="ECO:0007669"/>
    <property type="project" value="InterPro"/>
</dbReference>
<proteinExistence type="inferred from homology"/>
<keyword evidence="6" id="KW-0804">Transcription</keyword>
<gene>
    <name evidence="6" type="primary">MED11</name>
</gene>
<feature type="compositionally biased region" description="Basic residues" evidence="7">
    <location>
        <begin position="24"/>
        <end position="35"/>
    </location>
</feature>
<reference evidence="9" key="1">
    <citation type="submission" date="2015-08" db="UniProtKB">
        <authorList>
            <consortium name="WormBaseParasite"/>
        </authorList>
    </citation>
    <scope>IDENTIFICATION</scope>
</reference>
<evidence type="ECO:0000313" key="8">
    <source>
        <dbReference type="Proteomes" id="UP000035681"/>
    </source>
</evidence>
<keyword evidence="8" id="KW-1185">Reference proteome</keyword>
<evidence type="ECO:0000256" key="6">
    <source>
        <dbReference type="RuleBase" id="RU364147"/>
    </source>
</evidence>
<evidence type="ECO:0000256" key="7">
    <source>
        <dbReference type="SAM" id="MobiDB-lite"/>
    </source>
</evidence>
<dbReference type="AlphaFoldDB" id="A0A0K0E3I9"/>
<evidence type="ECO:0000256" key="5">
    <source>
        <dbReference type="ARBA" id="ARBA00032011"/>
    </source>
</evidence>
<keyword evidence="4 6" id="KW-0539">Nucleus</keyword>
<dbReference type="Proteomes" id="UP000035681">
    <property type="component" value="Unplaced"/>
</dbReference>
<dbReference type="WBParaSite" id="SSTP_0000406100.1">
    <property type="protein sequence ID" value="SSTP_0000406100.1"/>
    <property type="gene ID" value="SSTP_0000406100"/>
</dbReference>
<feature type="region of interest" description="Disordered" evidence="7">
    <location>
        <begin position="1"/>
        <end position="44"/>
    </location>
</feature>
<evidence type="ECO:0000313" key="9">
    <source>
        <dbReference type="WBParaSite" id="SSTP_0000406100.1"/>
    </source>
</evidence>
<protein>
    <recommendedName>
        <fullName evidence="3 6">Mediator of RNA polymerase II transcription subunit 11</fullName>
    </recommendedName>
    <alternativeName>
        <fullName evidence="5 6">Mediator complex subunit 11</fullName>
    </alternativeName>
</protein>
<evidence type="ECO:0000256" key="1">
    <source>
        <dbReference type="ARBA" id="ARBA00004123"/>
    </source>
</evidence>
<accession>A0A0K0E3I9</accession>
<sequence length="182" mass="20910">MNTNQMYGQPGFHSAVSPQEVNHHPSRQQQHHHHQQQQQQSTSNMPKLNAIIHQAPPKPPVEADYSISNRLANIDVVEQKITELIKYTKICLQELSRDKQITKNKMEEASQNFRKCLNSIDIDLSQQLDYLSKVCVGVDHQGSTFSSEANIRVAKQSESLMENEIKKVYEDFFVNYKDSDSL</sequence>
<organism evidence="9">
    <name type="scientific">Strongyloides stercoralis</name>
    <name type="common">Threadworm</name>
    <dbReference type="NCBI Taxonomy" id="6248"/>
    <lineage>
        <taxon>Eukaryota</taxon>
        <taxon>Metazoa</taxon>
        <taxon>Ecdysozoa</taxon>
        <taxon>Nematoda</taxon>
        <taxon>Chromadorea</taxon>
        <taxon>Rhabditida</taxon>
        <taxon>Tylenchina</taxon>
        <taxon>Panagrolaimomorpha</taxon>
        <taxon>Strongyloidoidea</taxon>
        <taxon>Strongyloididae</taxon>
        <taxon>Strongyloides</taxon>
    </lineage>
</organism>
<dbReference type="GO" id="GO:0016592">
    <property type="term" value="C:mediator complex"/>
    <property type="evidence" value="ECO:0007669"/>
    <property type="project" value="InterPro"/>
</dbReference>
<dbReference type="WBParaSite" id="TCONS_00008316.p1">
    <property type="protein sequence ID" value="TCONS_00008316.p1"/>
    <property type="gene ID" value="XLOC_006269"/>
</dbReference>
<comment type="subunit">
    <text evidence="6">Component of the Mediator complex.</text>
</comment>
<comment type="subcellular location">
    <subcellularLocation>
        <location evidence="1 6">Nucleus</location>
    </subcellularLocation>
</comment>
<keyword evidence="6" id="KW-0805">Transcription regulation</keyword>
<dbReference type="PANTHER" id="PTHR22890">
    <property type="entry name" value="MEDIATOR OF RNA POLYMERASE II TRANSCRIPTION SUBUNIT 11"/>
    <property type="match status" value="1"/>
</dbReference>
<dbReference type="STRING" id="6248.A0A0K0E3I9"/>